<dbReference type="CDD" id="cd16935">
    <property type="entry name" value="HATPase_AgrC-ComD-like"/>
    <property type="match status" value="1"/>
</dbReference>
<dbReference type="Gene3D" id="3.30.565.10">
    <property type="entry name" value="Histidine kinase-like ATPase, C-terminal domain"/>
    <property type="match status" value="1"/>
</dbReference>
<feature type="domain" description="Sensor histidine kinase NatK-like C-terminal" evidence="2">
    <location>
        <begin position="329"/>
        <end position="438"/>
    </location>
</feature>
<protein>
    <submittedName>
        <fullName evidence="3">GHKL domain-containing protein</fullName>
    </submittedName>
</protein>
<organism evidence="3 4">
    <name type="scientific">Schaedlerella arabinosiphila</name>
    <dbReference type="NCBI Taxonomy" id="2044587"/>
    <lineage>
        <taxon>Bacteria</taxon>
        <taxon>Bacillati</taxon>
        <taxon>Bacillota</taxon>
        <taxon>Clostridia</taxon>
        <taxon>Lachnospirales</taxon>
        <taxon>Lachnospiraceae</taxon>
        <taxon>Schaedlerella</taxon>
    </lineage>
</organism>
<feature type="transmembrane region" description="Helical" evidence="1">
    <location>
        <begin position="125"/>
        <end position="141"/>
    </location>
</feature>
<dbReference type="PANTHER" id="PTHR40448:SF1">
    <property type="entry name" value="TWO-COMPONENT SENSOR HISTIDINE KINASE"/>
    <property type="match status" value="1"/>
</dbReference>
<dbReference type="PANTHER" id="PTHR40448">
    <property type="entry name" value="TWO-COMPONENT SENSOR HISTIDINE KINASE"/>
    <property type="match status" value="1"/>
</dbReference>
<comment type="caution">
    <text evidence="3">The sequence shown here is derived from an EMBL/GenBank/DDBJ whole genome shotgun (WGS) entry which is preliminary data.</text>
</comment>
<dbReference type="Pfam" id="PF14501">
    <property type="entry name" value="HATPase_c_5"/>
    <property type="match status" value="1"/>
</dbReference>
<keyword evidence="1" id="KW-0472">Membrane</keyword>
<feature type="transmembrane region" description="Helical" evidence="1">
    <location>
        <begin position="193"/>
        <end position="217"/>
    </location>
</feature>
<dbReference type="EMBL" id="RHJS01000002">
    <property type="protein sequence ID" value="RRK34710.1"/>
    <property type="molecule type" value="Genomic_DNA"/>
</dbReference>
<evidence type="ECO:0000256" key="1">
    <source>
        <dbReference type="SAM" id="Phobius"/>
    </source>
</evidence>
<feature type="transmembrane region" description="Helical" evidence="1">
    <location>
        <begin position="92"/>
        <end position="113"/>
    </location>
</feature>
<dbReference type="Proteomes" id="UP000274920">
    <property type="component" value="Unassembled WGS sequence"/>
</dbReference>
<evidence type="ECO:0000313" key="3">
    <source>
        <dbReference type="EMBL" id="RRK34710.1"/>
    </source>
</evidence>
<dbReference type="InterPro" id="IPR036890">
    <property type="entry name" value="HATPase_C_sf"/>
</dbReference>
<feature type="transmembrane region" description="Helical" evidence="1">
    <location>
        <begin position="34"/>
        <end position="51"/>
    </location>
</feature>
<dbReference type="InterPro" id="IPR032834">
    <property type="entry name" value="NatK-like_C"/>
</dbReference>
<name>A0A3R8L482_9FIRM</name>
<keyword evidence="1" id="KW-0812">Transmembrane</keyword>
<proteinExistence type="predicted"/>
<sequence>MSAWIWEAVRICFLGLVDLFFEYRFLKKMCGAKYRCTFVWFYLGSFIYGYANRTFTLAGTTLGNFIYLSLCGLVLNMLLFHGSTVKKIFFTLWMYCAPEIAFCAVFPLIHAAAAADGSGYCSEQALSAAGFAVCLVQYLMMEVLQRKLHLLRRDFSEKDAFYLMYIIVFIYAAVTLLLDLFTGIGEWAEGTLFPTALCCSLIAAAGTGLHLFCVIMLERRLLERLAEQQYAMLSSHLESAGEQYEQLRKMRHDMKNHGLCLARLLADGRTEEAVHYLEELDIRADQGQSAVQTGSAYADALLNSKYQQARKLGIDISIRMSAPGEDRLAAADLCCILANALDNAVEACERGIHAGAPAGWIRIRSRTHPNYWMLEIRNSIHEPVAVEQGRIRSSKRRHFRQQPAYGVGLQNIRSVVDRYEGVMEVESETEFSLNIMLPVASR</sequence>
<dbReference type="SUPFAM" id="SSF55874">
    <property type="entry name" value="ATPase domain of HSP90 chaperone/DNA topoisomerase II/histidine kinase"/>
    <property type="match status" value="1"/>
</dbReference>
<keyword evidence="1" id="KW-1133">Transmembrane helix</keyword>
<feature type="transmembrane region" description="Helical" evidence="1">
    <location>
        <begin position="162"/>
        <end position="181"/>
    </location>
</feature>
<dbReference type="AlphaFoldDB" id="A0A3R8L482"/>
<accession>A0A3R8L482</accession>
<evidence type="ECO:0000313" key="4">
    <source>
        <dbReference type="Proteomes" id="UP000274920"/>
    </source>
</evidence>
<reference evidence="3" key="1">
    <citation type="submission" date="2018-10" db="EMBL/GenBank/DDBJ databases">
        <title>Schaedlerella arabinophila gen. nov. sp. nov., isolated from the mouse intestinal tract and comparative analysis with the genome of the closely related altered Schaedler flora strain ASF502.</title>
        <authorList>
            <person name="Miyake S."/>
            <person name="Soh M."/>
            <person name="Seedorf H."/>
        </authorList>
    </citation>
    <scope>NUCLEOTIDE SEQUENCE [LARGE SCALE GENOMIC DNA]</scope>
    <source>
        <strain evidence="3">DSM 106076</strain>
    </source>
</reference>
<evidence type="ECO:0000259" key="2">
    <source>
        <dbReference type="Pfam" id="PF14501"/>
    </source>
</evidence>
<feature type="transmembrane region" description="Helical" evidence="1">
    <location>
        <begin position="57"/>
        <end position="80"/>
    </location>
</feature>
<dbReference type="GO" id="GO:0042802">
    <property type="term" value="F:identical protein binding"/>
    <property type="evidence" value="ECO:0007669"/>
    <property type="project" value="TreeGrafter"/>
</dbReference>
<dbReference type="RefSeq" id="WP_125129802.1">
    <property type="nucleotide sequence ID" value="NZ_RHJS01000002.1"/>
</dbReference>
<gene>
    <name evidence="3" type="ORF">EBB54_27740</name>
</gene>
<keyword evidence="4" id="KW-1185">Reference proteome</keyword>